<organism evidence="1 2">
    <name type="scientific">Chitinophaga ginsengisegetis</name>
    <dbReference type="NCBI Taxonomy" id="393003"/>
    <lineage>
        <taxon>Bacteria</taxon>
        <taxon>Pseudomonadati</taxon>
        <taxon>Bacteroidota</taxon>
        <taxon>Chitinophagia</taxon>
        <taxon>Chitinophagales</taxon>
        <taxon>Chitinophagaceae</taxon>
        <taxon>Chitinophaga</taxon>
    </lineage>
</organism>
<dbReference type="RefSeq" id="WP_079468416.1">
    <property type="nucleotide sequence ID" value="NZ_FUZZ01000001.1"/>
</dbReference>
<keyword evidence="2" id="KW-1185">Reference proteome</keyword>
<proteinExistence type="predicted"/>
<dbReference type="Proteomes" id="UP000190166">
    <property type="component" value="Unassembled WGS sequence"/>
</dbReference>
<dbReference type="STRING" id="393003.SAMN05660461_1130"/>
<evidence type="ECO:0000313" key="1">
    <source>
        <dbReference type="EMBL" id="SKC98219.1"/>
    </source>
</evidence>
<evidence type="ECO:0000313" key="2">
    <source>
        <dbReference type="Proteomes" id="UP000190166"/>
    </source>
</evidence>
<dbReference type="EMBL" id="FUZZ01000001">
    <property type="protein sequence ID" value="SKC98219.1"/>
    <property type="molecule type" value="Genomic_DNA"/>
</dbReference>
<reference evidence="1 2" key="1">
    <citation type="submission" date="2017-02" db="EMBL/GenBank/DDBJ databases">
        <authorList>
            <person name="Peterson S.W."/>
        </authorList>
    </citation>
    <scope>NUCLEOTIDE SEQUENCE [LARGE SCALE GENOMIC DNA]</scope>
    <source>
        <strain evidence="1 2">DSM 18108</strain>
    </source>
</reference>
<protein>
    <submittedName>
        <fullName evidence="1">Uncharacterized protein</fullName>
    </submittedName>
</protein>
<accession>A0A1T5NDG6</accession>
<gene>
    <name evidence="1" type="ORF">SAMN05660461_1130</name>
</gene>
<name>A0A1T5NDG6_9BACT</name>
<dbReference type="AlphaFoldDB" id="A0A1T5NDG6"/>
<sequence>MNNSDVKFHILVAFNQPVEGLHLVLVDGDLQIIYAGYTSQLDMFVEKGIYRLKVNLIDYYQEYLLIVDADKTFHFDFDYPSVAPILSFKATHDYLCKNLEAFSIQSTNPNTPDRPNFLFFGAKYDKNTFPELVPVTLLTSYSILSSTNEILIEFNTDNTRFNNEEGWFIFSGKLDNGLYFLKANGTEDPRIFPFYIYDHYQTQFMIRYHNKADMENCFFFYSNKQSFRREAEEYLVLDKIMYAFKDYKNFQQLTDSDHGIIREHPFLVTLVRALQILATGENTDFTDCEFLPLPDLELLAGNKQLIELNNLLPVLSAVMTRFAVNENNSGINFEQELLIDMVIDYVKYDLYWNNFSQIDAPYSNLTGFMDRLDELTRSFITHPYIINVKGNTYQERLIQAVTRLIATNQTKEAIKLLTRADSISTIAQQLNLPTSQVFRNFDTYNDIYNKINPTQ</sequence>